<accession>A0A0G0Z5P1</accession>
<keyword evidence="9 14" id="KW-0067">ATP-binding</keyword>
<protein>
    <recommendedName>
        <fullName evidence="3">P-type Cu(+) transporter</fullName>
        <ecNumber evidence="3">7.2.2.8</ecNumber>
    </recommendedName>
</protein>
<evidence type="ECO:0000256" key="13">
    <source>
        <dbReference type="ARBA" id="ARBA00023136"/>
    </source>
</evidence>
<evidence type="ECO:0000256" key="8">
    <source>
        <dbReference type="ARBA" id="ARBA00022741"/>
    </source>
</evidence>
<dbReference type="GO" id="GO:0016887">
    <property type="term" value="F:ATP hydrolysis activity"/>
    <property type="evidence" value="ECO:0007669"/>
    <property type="project" value="InterPro"/>
</dbReference>
<dbReference type="CDD" id="cd00371">
    <property type="entry name" value="HMA"/>
    <property type="match status" value="1"/>
</dbReference>
<dbReference type="GO" id="GO:0005507">
    <property type="term" value="F:copper ion binding"/>
    <property type="evidence" value="ECO:0007669"/>
    <property type="project" value="TreeGrafter"/>
</dbReference>
<dbReference type="PRINTS" id="PR00943">
    <property type="entry name" value="CUATPASE"/>
</dbReference>
<feature type="transmembrane region" description="Helical" evidence="14">
    <location>
        <begin position="125"/>
        <end position="148"/>
    </location>
</feature>
<dbReference type="CDD" id="cd02094">
    <property type="entry name" value="P-type_ATPase_Cu-like"/>
    <property type="match status" value="1"/>
</dbReference>
<dbReference type="SFLD" id="SFLDF00027">
    <property type="entry name" value="p-type_atpase"/>
    <property type="match status" value="1"/>
</dbReference>
<dbReference type="EMBL" id="LCCZ01000014">
    <property type="protein sequence ID" value="KKS44017.1"/>
    <property type="molecule type" value="Genomic_DNA"/>
</dbReference>
<evidence type="ECO:0000256" key="6">
    <source>
        <dbReference type="ARBA" id="ARBA00022692"/>
    </source>
</evidence>
<evidence type="ECO:0000256" key="12">
    <source>
        <dbReference type="ARBA" id="ARBA00023065"/>
    </source>
</evidence>
<dbReference type="InterPro" id="IPR036412">
    <property type="entry name" value="HAD-like_sf"/>
</dbReference>
<dbReference type="SUPFAM" id="SSF81665">
    <property type="entry name" value="Calcium ATPase, transmembrane domain M"/>
    <property type="match status" value="1"/>
</dbReference>
<dbReference type="Proteomes" id="UP000034875">
    <property type="component" value="Unassembled WGS sequence"/>
</dbReference>
<dbReference type="Pfam" id="PF00122">
    <property type="entry name" value="E1-E2_ATPase"/>
    <property type="match status" value="1"/>
</dbReference>
<evidence type="ECO:0000256" key="7">
    <source>
        <dbReference type="ARBA" id="ARBA00022723"/>
    </source>
</evidence>
<dbReference type="Gene3D" id="3.40.50.1000">
    <property type="entry name" value="HAD superfamily/HAD-like"/>
    <property type="match status" value="1"/>
</dbReference>
<keyword evidence="13 14" id="KW-0472">Membrane</keyword>
<dbReference type="InterPro" id="IPR059000">
    <property type="entry name" value="ATPase_P-type_domA"/>
</dbReference>
<organism evidence="16 17">
    <name type="scientific">candidate division CPR1 bacterium GW2011_GWA2_42_17</name>
    <dbReference type="NCBI Taxonomy" id="1618341"/>
    <lineage>
        <taxon>Bacteria</taxon>
        <taxon>candidate division CPR1</taxon>
    </lineage>
</organism>
<dbReference type="InterPro" id="IPR008250">
    <property type="entry name" value="ATPase_P-typ_transduc_dom_A_sf"/>
</dbReference>
<dbReference type="GO" id="GO:0005886">
    <property type="term" value="C:plasma membrane"/>
    <property type="evidence" value="ECO:0007669"/>
    <property type="project" value="UniProtKB-SubCell"/>
</dbReference>
<feature type="transmembrane region" description="Helical" evidence="14">
    <location>
        <begin position="192"/>
        <end position="210"/>
    </location>
</feature>
<dbReference type="NCBIfam" id="TIGR01494">
    <property type="entry name" value="ATPase_P-type"/>
    <property type="match status" value="1"/>
</dbReference>
<dbReference type="Gene3D" id="3.30.70.100">
    <property type="match status" value="1"/>
</dbReference>
<dbReference type="NCBIfam" id="TIGR01525">
    <property type="entry name" value="ATPase-IB_hvy"/>
    <property type="match status" value="1"/>
</dbReference>
<dbReference type="NCBIfam" id="TIGR01511">
    <property type="entry name" value="ATPase-IB1_Cu"/>
    <property type="match status" value="1"/>
</dbReference>
<evidence type="ECO:0000256" key="14">
    <source>
        <dbReference type="RuleBase" id="RU362081"/>
    </source>
</evidence>
<dbReference type="Gene3D" id="3.40.1110.10">
    <property type="entry name" value="Calcium-transporting ATPase, cytoplasmic domain N"/>
    <property type="match status" value="1"/>
</dbReference>
<dbReference type="SUPFAM" id="SSF55008">
    <property type="entry name" value="HMA, heavy metal-associated domain"/>
    <property type="match status" value="1"/>
</dbReference>
<dbReference type="PANTHER" id="PTHR43520:SF8">
    <property type="entry name" value="P-TYPE CU(+) TRANSPORTER"/>
    <property type="match status" value="1"/>
</dbReference>
<dbReference type="SFLD" id="SFLDS00003">
    <property type="entry name" value="Haloacid_Dehalogenase"/>
    <property type="match status" value="1"/>
</dbReference>
<dbReference type="GO" id="GO:0055070">
    <property type="term" value="P:copper ion homeostasis"/>
    <property type="evidence" value="ECO:0007669"/>
    <property type="project" value="TreeGrafter"/>
</dbReference>
<evidence type="ECO:0000313" key="16">
    <source>
        <dbReference type="EMBL" id="KKS44017.1"/>
    </source>
</evidence>
<dbReference type="InterPro" id="IPR006121">
    <property type="entry name" value="HMA_dom"/>
</dbReference>
<evidence type="ECO:0000256" key="4">
    <source>
        <dbReference type="ARBA" id="ARBA00022448"/>
    </source>
</evidence>
<reference evidence="16 17" key="1">
    <citation type="journal article" date="2015" name="Nature">
        <title>rRNA introns, odd ribosomes, and small enigmatic genomes across a large radiation of phyla.</title>
        <authorList>
            <person name="Brown C.T."/>
            <person name="Hug L.A."/>
            <person name="Thomas B.C."/>
            <person name="Sharon I."/>
            <person name="Castelle C.J."/>
            <person name="Singh A."/>
            <person name="Wilkins M.J."/>
            <person name="Williams K.H."/>
            <person name="Banfield J.F."/>
        </authorList>
    </citation>
    <scope>NUCLEOTIDE SEQUENCE [LARGE SCALE GENOMIC DNA]</scope>
</reference>
<feature type="transmembrane region" description="Helical" evidence="14">
    <location>
        <begin position="693"/>
        <end position="715"/>
    </location>
</feature>
<dbReference type="PROSITE" id="PS01047">
    <property type="entry name" value="HMA_1"/>
    <property type="match status" value="1"/>
</dbReference>
<keyword evidence="12" id="KW-0406">Ion transport</keyword>
<keyword evidence="6 14" id="KW-0812">Transmembrane</keyword>
<evidence type="ECO:0000256" key="10">
    <source>
        <dbReference type="ARBA" id="ARBA00022967"/>
    </source>
</evidence>
<evidence type="ECO:0000256" key="5">
    <source>
        <dbReference type="ARBA" id="ARBA00022475"/>
    </source>
</evidence>
<dbReference type="PROSITE" id="PS50846">
    <property type="entry name" value="HMA_2"/>
    <property type="match status" value="1"/>
</dbReference>
<dbReference type="InterPro" id="IPR023299">
    <property type="entry name" value="ATPase_P-typ_cyto_dom_N"/>
</dbReference>
<dbReference type="SFLD" id="SFLDG00002">
    <property type="entry name" value="C1.7:_P-type_atpase_like"/>
    <property type="match status" value="1"/>
</dbReference>
<evidence type="ECO:0000256" key="3">
    <source>
        <dbReference type="ARBA" id="ARBA00012517"/>
    </source>
</evidence>
<evidence type="ECO:0000259" key="15">
    <source>
        <dbReference type="PROSITE" id="PS50846"/>
    </source>
</evidence>
<comment type="similarity">
    <text evidence="2 14">Belongs to the cation transport ATPase (P-type) (TC 3.A.3) family. Type IB subfamily.</text>
</comment>
<feature type="transmembrane region" description="Helical" evidence="14">
    <location>
        <begin position="347"/>
        <end position="366"/>
    </location>
</feature>
<feature type="domain" description="HMA" evidence="15">
    <location>
        <begin position="4"/>
        <end position="70"/>
    </location>
</feature>
<dbReference type="Pfam" id="PF00403">
    <property type="entry name" value="HMA"/>
    <property type="match status" value="1"/>
</dbReference>
<dbReference type="SUPFAM" id="SSF81653">
    <property type="entry name" value="Calcium ATPase, transduction domain A"/>
    <property type="match status" value="1"/>
</dbReference>
<dbReference type="InterPro" id="IPR036163">
    <property type="entry name" value="HMA_dom_sf"/>
</dbReference>
<dbReference type="PROSITE" id="PS00154">
    <property type="entry name" value="ATPASE_E1_E2"/>
    <property type="match status" value="1"/>
</dbReference>
<comment type="subcellular location">
    <subcellularLocation>
        <location evidence="1">Cell membrane</location>
        <topology evidence="1">Multi-pass membrane protein</topology>
    </subcellularLocation>
</comment>
<keyword evidence="4" id="KW-0813">Transport</keyword>
<feature type="transmembrane region" description="Helical" evidence="14">
    <location>
        <begin position="372"/>
        <end position="394"/>
    </location>
</feature>
<gene>
    <name evidence="16" type="ORF">UV05_C0014G0017</name>
</gene>
<dbReference type="SUPFAM" id="SSF56784">
    <property type="entry name" value="HAD-like"/>
    <property type="match status" value="1"/>
</dbReference>
<evidence type="ECO:0000256" key="11">
    <source>
        <dbReference type="ARBA" id="ARBA00022989"/>
    </source>
</evidence>
<keyword evidence="10" id="KW-1278">Translocase</keyword>
<dbReference type="FunFam" id="3.30.70.100:FF:000005">
    <property type="entry name" value="Copper-exporting P-type ATPase A"/>
    <property type="match status" value="1"/>
</dbReference>
<sequence length="747" mass="80043">MPTTKNDYPIKGMHCASCVQLIEKSLKGIPGVLEANANLATEKATIVYNSDECTIDNLAKAVDAVGYKLITTPPAIHEDSEKKEKQKELNDLKLRTFFSLGIGGLIFWATLPTLKETAPSFLQNFWVQLLLAAPVQFWAGAGFYRATFLAIKNRNANMDTLVTIGTTAAFIYSVLVLIFSSFFTGQGLSAEPYFDTSTIIIGLILLGRFLEMRAKSQTSEAIKKLIGLQAKTARVKRDGQELDIPIDQVLVGDLIIVRPGGKIPVDGVIVEGLSSVDESMVTGESLPVDKRAGDLVIGATINKTGSFVFRATKVGQETMLSQIIKLVQEAQGSKAPIQRLADLISSYFVPIVLITGIATFVVWYVFGPVPSFTFAFLNTIAVLIIACPCAMGLATPTAVMVGTGLGAEKGILIKNAKALEIASKIKAIVFDKTGTLTYGKPQVTDLVPFEGWDSNKLLQWLASIEKKSEHSLAEAIVNEGKKQGVEFLALSSFEAIPGKGVKGVIAEKEVYLGNRSLTEDPQGDPLRLTSALEKASELEGQGKTVMFLVVDKNLVGLVAVADTLKESAGETVKALENIGISVFMITGDNQRTAGAIGQLLGMKKENVLAQVLPAQKEEKIKELQKNKQLVAMVGDGINDAPALASSDLGLAMSTGTDVAMEAADITLVNKDLKSVVATINLSKKTLQTIKLNLVWAFGYNVLLIPVAAGILYPFFGILLNPIFASLAMALSSVSVVSNSLLLKRAKI</sequence>
<evidence type="ECO:0000256" key="9">
    <source>
        <dbReference type="ARBA" id="ARBA00022840"/>
    </source>
</evidence>
<dbReference type="Gene3D" id="2.70.150.10">
    <property type="entry name" value="Calcium-transporting ATPase, cytoplasmic transduction domain A"/>
    <property type="match status" value="1"/>
</dbReference>
<dbReference type="InterPro" id="IPR017969">
    <property type="entry name" value="Heavy-metal-associated_CS"/>
</dbReference>
<proteinExistence type="inferred from homology"/>
<feature type="transmembrane region" description="Helical" evidence="14">
    <location>
        <begin position="92"/>
        <end position="113"/>
    </location>
</feature>
<dbReference type="GO" id="GO:0005524">
    <property type="term" value="F:ATP binding"/>
    <property type="evidence" value="ECO:0007669"/>
    <property type="project" value="UniProtKB-UniRule"/>
</dbReference>
<evidence type="ECO:0000256" key="2">
    <source>
        <dbReference type="ARBA" id="ARBA00006024"/>
    </source>
</evidence>
<dbReference type="Pfam" id="PF00702">
    <property type="entry name" value="Hydrolase"/>
    <property type="match status" value="1"/>
</dbReference>
<dbReference type="InterPro" id="IPR023214">
    <property type="entry name" value="HAD_sf"/>
</dbReference>
<dbReference type="AlphaFoldDB" id="A0A0G0Z5P1"/>
<dbReference type="GO" id="GO:0043682">
    <property type="term" value="F:P-type divalent copper transporter activity"/>
    <property type="evidence" value="ECO:0007669"/>
    <property type="project" value="TreeGrafter"/>
</dbReference>
<dbReference type="InterPro" id="IPR001757">
    <property type="entry name" value="P_typ_ATPase"/>
</dbReference>
<dbReference type="InterPro" id="IPR023298">
    <property type="entry name" value="ATPase_P-typ_TM_dom_sf"/>
</dbReference>
<dbReference type="PANTHER" id="PTHR43520">
    <property type="entry name" value="ATP7, ISOFORM B"/>
    <property type="match status" value="1"/>
</dbReference>
<feature type="transmembrane region" description="Helical" evidence="14">
    <location>
        <begin position="160"/>
        <end position="180"/>
    </location>
</feature>
<dbReference type="PRINTS" id="PR00119">
    <property type="entry name" value="CATATPASE"/>
</dbReference>
<dbReference type="InterPro" id="IPR027256">
    <property type="entry name" value="P-typ_ATPase_IB"/>
</dbReference>
<name>A0A0G0Z5P1_9BACT</name>
<keyword evidence="11 14" id="KW-1133">Transmembrane helix</keyword>
<keyword evidence="8 14" id="KW-0547">Nucleotide-binding</keyword>
<dbReference type="FunFam" id="2.70.150.10:FF:000020">
    <property type="entry name" value="Copper-exporting P-type ATPase A"/>
    <property type="match status" value="1"/>
</dbReference>
<evidence type="ECO:0000256" key="1">
    <source>
        <dbReference type="ARBA" id="ARBA00004651"/>
    </source>
</evidence>
<dbReference type="PATRIC" id="fig|1618341.3.peg.306"/>
<keyword evidence="5 14" id="KW-1003">Cell membrane</keyword>
<comment type="caution">
    <text evidence="16">The sequence shown here is derived from an EMBL/GenBank/DDBJ whole genome shotgun (WGS) entry which is preliminary data.</text>
</comment>
<dbReference type="InterPro" id="IPR018303">
    <property type="entry name" value="ATPase_P-typ_P_site"/>
</dbReference>
<evidence type="ECO:0000313" key="17">
    <source>
        <dbReference type="Proteomes" id="UP000034875"/>
    </source>
</evidence>
<keyword evidence="7 14" id="KW-0479">Metal-binding</keyword>
<dbReference type="GO" id="GO:0140581">
    <property type="term" value="F:P-type monovalent copper transporter activity"/>
    <property type="evidence" value="ECO:0007669"/>
    <property type="project" value="UniProtKB-EC"/>
</dbReference>
<dbReference type="InterPro" id="IPR044492">
    <property type="entry name" value="P_typ_ATPase_HD_dom"/>
</dbReference>
<dbReference type="EC" id="7.2.2.8" evidence="3"/>
<feature type="transmembrane region" description="Helical" evidence="14">
    <location>
        <begin position="721"/>
        <end position="742"/>
    </location>
</feature>